<feature type="non-terminal residue" evidence="2">
    <location>
        <position position="566"/>
    </location>
</feature>
<dbReference type="AlphaFoldDB" id="A0A484F3E5"/>
<organism evidence="2 3">
    <name type="scientific">Methanimicrococcus blatticola</name>
    <dbReference type="NCBI Taxonomy" id="91560"/>
    <lineage>
        <taxon>Archaea</taxon>
        <taxon>Methanobacteriati</taxon>
        <taxon>Methanobacteriota</taxon>
        <taxon>Stenosarchaea group</taxon>
        <taxon>Methanomicrobia</taxon>
        <taxon>Methanosarcinales</taxon>
        <taxon>Methanosarcinaceae</taxon>
        <taxon>Methanimicrococcus</taxon>
    </lineage>
</organism>
<sequence>MLLTATIIVLLMLSGLAFATDLSVKQISLVDGDHIFSTATLDGANYLELTGEMNGTVTISDNMNIILNDVIINQTNNSLSGAFIIDDGYTVTIYLADGSENDITGSNGFGNDADTLLGAGKAGISVHENSSLIIDSIVLDEGVYSFVNVQGTGKLTAKGGIGSHDLGGDIFSGSGAGIGGRGGYPENEYTKEGAPVGNISIFNGDITAIGGDSTVSHIESGSIKDSVGPGRDIGGGSGGRKNSKSDGGGYGGSVNSITISGGIINATKYGIGGGHGGDKTTGAGGGNGGSGDINISGGIITIGSEYGNLIGGGDGGDSSNGKFGETQGTGGGGSINIGGNAVLFIPADVDPSNLTGVISAGCNGDDGDTQGTVTVIVDGTINTNNIISGDCAVFNANGGMFTDDNLFWSFNLDSSPSLSDATSQMPSVAKPGYTLSGWAESASDSSILPNDTGLSKVVYYAVWTPALSEYTVTWKNDNGVVLKTDIVAYGAFPTYSGETPVKSSDAEFNYVFRGWSPSIDAVAGDVIYTAQYDEIRRSYEVTWQNFDLTELKVDTVLYGTTPVYNG</sequence>
<evidence type="ECO:0000313" key="2">
    <source>
        <dbReference type="EMBL" id="TDQ67631.1"/>
    </source>
</evidence>
<dbReference type="EMBL" id="SNYS01000011">
    <property type="protein sequence ID" value="TDQ67631.1"/>
    <property type="molecule type" value="Genomic_DNA"/>
</dbReference>
<dbReference type="Proteomes" id="UP000294855">
    <property type="component" value="Unassembled WGS sequence"/>
</dbReference>
<gene>
    <name evidence="2" type="ORF">C7391_1607</name>
</gene>
<keyword evidence="3" id="KW-1185">Reference proteome</keyword>
<evidence type="ECO:0000313" key="3">
    <source>
        <dbReference type="Proteomes" id="UP000294855"/>
    </source>
</evidence>
<accession>A0A484F3E5</accession>
<reference evidence="2 3" key="1">
    <citation type="submission" date="2019-03" db="EMBL/GenBank/DDBJ databases">
        <title>Genomic Encyclopedia of Type Strains, Phase IV (KMG-IV): sequencing the most valuable type-strain genomes for metagenomic binning, comparative biology and taxonomic classification.</title>
        <authorList>
            <person name="Goeker M."/>
        </authorList>
    </citation>
    <scope>NUCLEOTIDE SEQUENCE [LARGE SCALE GENOMIC DNA]</scope>
    <source>
        <strain evidence="2 3">DSM 13328</strain>
    </source>
</reference>
<evidence type="ECO:0000256" key="1">
    <source>
        <dbReference type="SAM" id="MobiDB-lite"/>
    </source>
</evidence>
<comment type="caution">
    <text evidence="2">The sequence shown here is derived from an EMBL/GenBank/DDBJ whole genome shotgun (WGS) entry which is preliminary data.</text>
</comment>
<protein>
    <submittedName>
        <fullName evidence="2">Uncharacterized protein</fullName>
    </submittedName>
</protein>
<proteinExistence type="predicted"/>
<name>A0A484F3E5_9EURY</name>
<feature type="region of interest" description="Disordered" evidence="1">
    <location>
        <begin position="219"/>
        <end position="250"/>
    </location>
</feature>